<sequence>MVRPFQQLANGIKTLQIDVSRPPPSLHTLTFEYPRARLFKLRQCLHLVLYWNNSDWSQGLPSVTGLYRGSTHVPTQKLRKRTHFVTLAIPSSSLEAFTRIK</sequence>
<reference evidence="1" key="1">
    <citation type="journal article" date="2023" name="G3 (Bethesda)">
        <title>A reference genome for the long-term kleptoplast-retaining sea slug Elysia crispata morphotype clarki.</title>
        <authorList>
            <person name="Eastman K.E."/>
            <person name="Pendleton A.L."/>
            <person name="Shaikh M.A."/>
            <person name="Suttiyut T."/>
            <person name="Ogas R."/>
            <person name="Tomko P."/>
            <person name="Gavelis G."/>
            <person name="Widhalm J.R."/>
            <person name="Wisecaver J.H."/>
        </authorList>
    </citation>
    <scope>NUCLEOTIDE SEQUENCE</scope>
    <source>
        <strain evidence="1">ECLA1</strain>
    </source>
</reference>
<dbReference type="AlphaFoldDB" id="A0AAE1D4P4"/>
<comment type="caution">
    <text evidence="1">The sequence shown here is derived from an EMBL/GenBank/DDBJ whole genome shotgun (WGS) entry which is preliminary data.</text>
</comment>
<dbReference type="Proteomes" id="UP001283361">
    <property type="component" value="Unassembled WGS sequence"/>
</dbReference>
<evidence type="ECO:0000313" key="1">
    <source>
        <dbReference type="EMBL" id="KAK3756403.1"/>
    </source>
</evidence>
<accession>A0AAE1D4P4</accession>
<gene>
    <name evidence="1" type="ORF">RRG08_034088</name>
</gene>
<proteinExistence type="predicted"/>
<organism evidence="1 2">
    <name type="scientific">Elysia crispata</name>
    <name type="common">lettuce slug</name>
    <dbReference type="NCBI Taxonomy" id="231223"/>
    <lineage>
        <taxon>Eukaryota</taxon>
        <taxon>Metazoa</taxon>
        <taxon>Spiralia</taxon>
        <taxon>Lophotrochozoa</taxon>
        <taxon>Mollusca</taxon>
        <taxon>Gastropoda</taxon>
        <taxon>Heterobranchia</taxon>
        <taxon>Euthyneura</taxon>
        <taxon>Panpulmonata</taxon>
        <taxon>Sacoglossa</taxon>
        <taxon>Placobranchoidea</taxon>
        <taxon>Plakobranchidae</taxon>
        <taxon>Elysia</taxon>
    </lineage>
</organism>
<evidence type="ECO:0000313" key="2">
    <source>
        <dbReference type="Proteomes" id="UP001283361"/>
    </source>
</evidence>
<protein>
    <submittedName>
        <fullName evidence="1">Uncharacterized protein</fullName>
    </submittedName>
</protein>
<dbReference type="EMBL" id="JAWDGP010005522">
    <property type="protein sequence ID" value="KAK3756403.1"/>
    <property type="molecule type" value="Genomic_DNA"/>
</dbReference>
<name>A0AAE1D4P4_9GAST</name>
<keyword evidence="2" id="KW-1185">Reference proteome</keyword>